<keyword evidence="1" id="KW-0812">Transmembrane</keyword>
<name>A0A5D4NKI2_9BACI</name>
<feature type="transmembrane region" description="Helical" evidence="1">
    <location>
        <begin position="28"/>
        <end position="50"/>
    </location>
</feature>
<dbReference type="AlphaFoldDB" id="A0A5D4NKI2"/>
<comment type="caution">
    <text evidence="2">The sequence shown here is derived from an EMBL/GenBank/DDBJ whole genome shotgun (WGS) entry which is preliminary data.</text>
</comment>
<evidence type="ECO:0000256" key="1">
    <source>
        <dbReference type="SAM" id="Phobius"/>
    </source>
</evidence>
<proteinExistence type="predicted"/>
<keyword evidence="1" id="KW-0472">Membrane</keyword>
<dbReference type="RefSeq" id="WP_148941767.1">
    <property type="nucleotide sequence ID" value="NZ_VTEI01000015.1"/>
</dbReference>
<protein>
    <submittedName>
        <fullName evidence="2">Uncharacterized protein</fullName>
    </submittedName>
</protein>
<organism evidence="2 3">
    <name type="scientific">Rossellomorea vietnamensis</name>
    <dbReference type="NCBI Taxonomy" id="218284"/>
    <lineage>
        <taxon>Bacteria</taxon>
        <taxon>Bacillati</taxon>
        <taxon>Bacillota</taxon>
        <taxon>Bacilli</taxon>
        <taxon>Bacillales</taxon>
        <taxon>Bacillaceae</taxon>
        <taxon>Rossellomorea</taxon>
    </lineage>
</organism>
<dbReference type="Proteomes" id="UP000322267">
    <property type="component" value="Unassembled WGS sequence"/>
</dbReference>
<evidence type="ECO:0000313" key="2">
    <source>
        <dbReference type="EMBL" id="TYS14058.1"/>
    </source>
</evidence>
<feature type="transmembrane region" description="Helical" evidence="1">
    <location>
        <begin position="62"/>
        <end position="81"/>
    </location>
</feature>
<gene>
    <name evidence="2" type="ORF">FZC78_19590</name>
</gene>
<dbReference type="EMBL" id="VTEI01000015">
    <property type="protein sequence ID" value="TYS14058.1"/>
    <property type="molecule type" value="Genomic_DNA"/>
</dbReference>
<reference evidence="2 3" key="1">
    <citation type="submission" date="2019-08" db="EMBL/GenBank/DDBJ databases">
        <title>Bacillus genomes from the desert of Cuatro Cienegas, Coahuila.</title>
        <authorList>
            <person name="Olmedo-Alvarez G."/>
        </authorList>
    </citation>
    <scope>NUCLEOTIDE SEQUENCE [LARGE SCALE GENOMIC DNA]</scope>
    <source>
        <strain evidence="2 3">CH34_1T</strain>
    </source>
</reference>
<sequence>MFFPERLLEKAYGKIRDELFKELLKGRYILFFLYAILFLVTGYFFILSFIKAVNDEGSPHLAAILFIIWASLSVIVTAILVNM</sequence>
<keyword evidence="1" id="KW-1133">Transmembrane helix</keyword>
<accession>A0A5D4NKI2</accession>
<evidence type="ECO:0000313" key="3">
    <source>
        <dbReference type="Proteomes" id="UP000322267"/>
    </source>
</evidence>